<dbReference type="Gene3D" id="3.90.1300.10">
    <property type="entry name" value="Amidase signature (AS) domain"/>
    <property type="match status" value="1"/>
</dbReference>
<gene>
    <name evidence="2" type="ORF">METZ01_LOCUS74607</name>
</gene>
<reference evidence="2" key="1">
    <citation type="submission" date="2018-05" db="EMBL/GenBank/DDBJ databases">
        <authorList>
            <person name="Lanie J.A."/>
            <person name="Ng W.-L."/>
            <person name="Kazmierczak K.M."/>
            <person name="Andrzejewski T.M."/>
            <person name="Davidsen T.M."/>
            <person name="Wayne K.J."/>
            <person name="Tettelin H."/>
            <person name="Glass J.I."/>
            <person name="Rusch D."/>
            <person name="Podicherti R."/>
            <person name="Tsui H.-C.T."/>
            <person name="Winkler M.E."/>
        </authorList>
    </citation>
    <scope>NUCLEOTIDE SEQUENCE</scope>
</reference>
<proteinExistence type="predicted"/>
<dbReference type="EMBL" id="UINC01005505">
    <property type="protein sequence ID" value="SVA21753.1"/>
    <property type="molecule type" value="Genomic_DNA"/>
</dbReference>
<dbReference type="Pfam" id="PF01425">
    <property type="entry name" value="Amidase"/>
    <property type="match status" value="1"/>
</dbReference>
<organism evidence="2">
    <name type="scientific">marine metagenome</name>
    <dbReference type="NCBI Taxonomy" id="408172"/>
    <lineage>
        <taxon>unclassified sequences</taxon>
        <taxon>metagenomes</taxon>
        <taxon>ecological metagenomes</taxon>
    </lineage>
</organism>
<dbReference type="PANTHER" id="PTHR11895:SF7">
    <property type="entry name" value="GLUTAMYL-TRNA(GLN) AMIDOTRANSFERASE SUBUNIT A, MITOCHONDRIAL"/>
    <property type="match status" value="1"/>
</dbReference>
<dbReference type="InterPro" id="IPR000120">
    <property type="entry name" value="Amidase"/>
</dbReference>
<dbReference type="SUPFAM" id="SSF75304">
    <property type="entry name" value="Amidase signature (AS) enzymes"/>
    <property type="match status" value="1"/>
</dbReference>
<dbReference type="AlphaFoldDB" id="A0A381U5I8"/>
<dbReference type="InterPro" id="IPR036928">
    <property type="entry name" value="AS_sf"/>
</dbReference>
<accession>A0A381U5I8</accession>
<evidence type="ECO:0000259" key="1">
    <source>
        <dbReference type="Pfam" id="PF01425"/>
    </source>
</evidence>
<dbReference type="PANTHER" id="PTHR11895">
    <property type="entry name" value="TRANSAMIDASE"/>
    <property type="match status" value="1"/>
</dbReference>
<dbReference type="InterPro" id="IPR023631">
    <property type="entry name" value="Amidase_dom"/>
</dbReference>
<feature type="domain" description="Amidase" evidence="1">
    <location>
        <begin position="29"/>
        <end position="457"/>
    </location>
</feature>
<dbReference type="GO" id="GO:0003824">
    <property type="term" value="F:catalytic activity"/>
    <property type="evidence" value="ECO:0007669"/>
    <property type="project" value="InterPro"/>
</dbReference>
<evidence type="ECO:0000313" key="2">
    <source>
        <dbReference type="EMBL" id="SVA21753.1"/>
    </source>
</evidence>
<sequence length="477" mass="50773">MAGIDENLAFAPATELKELIASKEVSPVEITQLYLDRIDRLDGQLNSYLTVTSELALESARKAEKAVVAGDELGPLHGIPISIKDLQMTKGVKTTGGSLAYKDRVPDADCAVVERVLSAGAIMLGKTNSPEFGLLGTTENRLGDPCRNPWNPERTSGGSSGGAGASIIAGLTSLATGGDGGGSIRIPASFTGTYGIKPTQGRVSSYTGINSPPAANYTSQQGGLTRTVRDSALMLQVLSGYDSRDPGSLRAPVPDFMAATERDVSGFRIGWSPDFGGISVDAEVAEITKGAIEAFSELGCSVDQSSLKLENPFDPWLVIFAASAYVSNGHLLDDPADPLTWYGKWAIEQGRDVTTTNYVRALGIRNQMIHKFEDEFETFDVLVSPTMPITAFPTDKYPQKIGDQDPYPNPGWGFVPFTHPINTIGFTAASIPCGFDSDGMPVGLHIVGKHGDEETVLAVSAAFESARPWIQRRPPVS</sequence>
<protein>
    <recommendedName>
        <fullName evidence="1">Amidase domain-containing protein</fullName>
    </recommendedName>
</protein>
<name>A0A381U5I8_9ZZZZ</name>